<comment type="caution">
    <text evidence="2">The sequence shown here is derived from an EMBL/GenBank/DDBJ whole genome shotgun (WGS) entry which is preliminary data.</text>
</comment>
<dbReference type="AlphaFoldDB" id="A0A7W7HXM8"/>
<evidence type="ECO:0000313" key="3">
    <source>
        <dbReference type="Proteomes" id="UP000578112"/>
    </source>
</evidence>
<dbReference type="InterPro" id="IPR000182">
    <property type="entry name" value="GNAT_dom"/>
</dbReference>
<feature type="domain" description="N-acetyltransferase" evidence="1">
    <location>
        <begin position="96"/>
        <end position="223"/>
    </location>
</feature>
<dbReference type="Pfam" id="PF08445">
    <property type="entry name" value="FR47"/>
    <property type="match status" value="1"/>
</dbReference>
<dbReference type="GO" id="GO:0016747">
    <property type="term" value="F:acyltransferase activity, transferring groups other than amino-acyl groups"/>
    <property type="evidence" value="ECO:0007669"/>
    <property type="project" value="InterPro"/>
</dbReference>
<dbReference type="GO" id="GO:0005840">
    <property type="term" value="C:ribosome"/>
    <property type="evidence" value="ECO:0007669"/>
    <property type="project" value="UniProtKB-KW"/>
</dbReference>
<keyword evidence="2" id="KW-0689">Ribosomal protein</keyword>
<dbReference type="Gene3D" id="3.40.630.30">
    <property type="match status" value="1"/>
</dbReference>
<keyword evidence="2" id="KW-0687">Ribonucleoprotein</keyword>
<dbReference type="PROSITE" id="PS51186">
    <property type="entry name" value="GNAT"/>
    <property type="match status" value="1"/>
</dbReference>
<protein>
    <submittedName>
        <fullName evidence="2">Ribosomal protein S18 acetylase RimI-like enzyme</fullName>
    </submittedName>
</protein>
<organism evidence="2 3">
    <name type="scientific">Actinoplanes digitatis</name>
    <dbReference type="NCBI Taxonomy" id="1868"/>
    <lineage>
        <taxon>Bacteria</taxon>
        <taxon>Bacillati</taxon>
        <taxon>Actinomycetota</taxon>
        <taxon>Actinomycetes</taxon>
        <taxon>Micromonosporales</taxon>
        <taxon>Micromonosporaceae</taxon>
        <taxon>Actinoplanes</taxon>
    </lineage>
</organism>
<sequence length="223" mass="23300">MQILDNPAWAALTGPQAAFADRYGRSARFPADVSMFAALDDPADPAAWHDLGALAGSGGEVLVAAPTQTPPAGWTWTGGVPGVQLVAASVAAAPDPEAVVLTGADVPEILDLVERTQPGPFRKRTIDLGTYLGIRRDGALIAMAGERMRLPGYTEISAVCTDPAFRGAGLASRLIRAVSAGIQESGAVPFLHTAATNTGAIRLYEQLGFVLRTDMEFAAYRVP</sequence>
<dbReference type="CDD" id="cd04301">
    <property type="entry name" value="NAT_SF"/>
    <property type="match status" value="1"/>
</dbReference>
<dbReference type="SUPFAM" id="SSF55729">
    <property type="entry name" value="Acyl-CoA N-acyltransferases (Nat)"/>
    <property type="match status" value="1"/>
</dbReference>
<dbReference type="RefSeq" id="WP_184993812.1">
    <property type="nucleotide sequence ID" value="NZ_BOMK01000009.1"/>
</dbReference>
<dbReference type="InterPro" id="IPR013653">
    <property type="entry name" value="GCN5-like_dom"/>
</dbReference>
<evidence type="ECO:0000259" key="1">
    <source>
        <dbReference type="PROSITE" id="PS51186"/>
    </source>
</evidence>
<reference evidence="2 3" key="1">
    <citation type="submission" date="2020-08" db="EMBL/GenBank/DDBJ databases">
        <title>Sequencing the genomes of 1000 actinobacteria strains.</title>
        <authorList>
            <person name="Klenk H.-P."/>
        </authorList>
    </citation>
    <scope>NUCLEOTIDE SEQUENCE [LARGE SCALE GENOMIC DNA]</scope>
    <source>
        <strain evidence="2 3">DSM 43149</strain>
    </source>
</reference>
<dbReference type="InterPro" id="IPR016181">
    <property type="entry name" value="Acyl_CoA_acyltransferase"/>
</dbReference>
<evidence type="ECO:0000313" key="2">
    <source>
        <dbReference type="EMBL" id="MBB4762600.1"/>
    </source>
</evidence>
<gene>
    <name evidence="2" type="ORF">BJ971_003156</name>
</gene>
<accession>A0A7W7HXM8</accession>
<dbReference type="EMBL" id="JACHNH010000001">
    <property type="protein sequence ID" value="MBB4762600.1"/>
    <property type="molecule type" value="Genomic_DNA"/>
</dbReference>
<dbReference type="Proteomes" id="UP000578112">
    <property type="component" value="Unassembled WGS sequence"/>
</dbReference>
<name>A0A7W7HXM8_9ACTN</name>
<keyword evidence="3" id="KW-1185">Reference proteome</keyword>
<proteinExistence type="predicted"/>